<evidence type="ECO:0000256" key="1">
    <source>
        <dbReference type="SAM" id="MobiDB-lite"/>
    </source>
</evidence>
<name>A0A7J0EY06_9ERIC</name>
<evidence type="ECO:0008006" key="4">
    <source>
        <dbReference type="Google" id="ProtNLM"/>
    </source>
</evidence>
<dbReference type="AlphaFoldDB" id="A0A7J0EY06"/>
<reference evidence="2 3" key="1">
    <citation type="submission" date="2019-07" db="EMBL/GenBank/DDBJ databases">
        <title>De Novo Assembly of kiwifruit Actinidia rufa.</title>
        <authorList>
            <person name="Sugita-Konishi S."/>
            <person name="Sato K."/>
            <person name="Mori E."/>
            <person name="Abe Y."/>
            <person name="Kisaki G."/>
            <person name="Hamano K."/>
            <person name="Suezawa K."/>
            <person name="Otani M."/>
            <person name="Fukuda T."/>
            <person name="Manabe T."/>
            <person name="Gomi K."/>
            <person name="Tabuchi M."/>
            <person name="Akimitsu K."/>
            <person name="Kataoka I."/>
        </authorList>
    </citation>
    <scope>NUCLEOTIDE SEQUENCE [LARGE SCALE GENOMIC DNA]</scope>
    <source>
        <strain evidence="3">cv. Fuchu</strain>
    </source>
</reference>
<protein>
    <recommendedName>
        <fullName evidence="4">GAG-pre-integrase domain-containing protein</fullName>
    </recommendedName>
</protein>
<keyword evidence="3" id="KW-1185">Reference proteome</keyword>
<evidence type="ECO:0000313" key="2">
    <source>
        <dbReference type="EMBL" id="GFY91320.1"/>
    </source>
</evidence>
<comment type="caution">
    <text evidence="2">The sequence shown here is derived from an EMBL/GenBank/DDBJ whole genome shotgun (WGS) entry which is preliminary data.</text>
</comment>
<gene>
    <name evidence="2" type="ORF">Acr_07g0015160</name>
</gene>
<evidence type="ECO:0000313" key="3">
    <source>
        <dbReference type="Proteomes" id="UP000585474"/>
    </source>
</evidence>
<accession>A0A7J0EY06</accession>
<dbReference type="EMBL" id="BJWL01000007">
    <property type="protein sequence ID" value="GFY91320.1"/>
    <property type="molecule type" value="Genomic_DNA"/>
</dbReference>
<proteinExistence type="predicted"/>
<sequence length="157" mass="16509">MTHLQCLNPIHPHSEHSSSTTFTSISTNALLWHRRLGHPISTSPPNFLIPLAYCDSTLASIVPTVPTPTSSMPSSVSSQSISASSLQSVSSQSLSAPSVSVPPSSKPVPSISTPPSGHHIITRSIGIAKSRIPFSLCTTATSAPTHEFNSFTEASEH</sequence>
<dbReference type="Proteomes" id="UP000585474">
    <property type="component" value="Unassembled WGS sequence"/>
</dbReference>
<organism evidence="2 3">
    <name type="scientific">Actinidia rufa</name>
    <dbReference type="NCBI Taxonomy" id="165716"/>
    <lineage>
        <taxon>Eukaryota</taxon>
        <taxon>Viridiplantae</taxon>
        <taxon>Streptophyta</taxon>
        <taxon>Embryophyta</taxon>
        <taxon>Tracheophyta</taxon>
        <taxon>Spermatophyta</taxon>
        <taxon>Magnoliopsida</taxon>
        <taxon>eudicotyledons</taxon>
        <taxon>Gunneridae</taxon>
        <taxon>Pentapetalae</taxon>
        <taxon>asterids</taxon>
        <taxon>Ericales</taxon>
        <taxon>Actinidiaceae</taxon>
        <taxon>Actinidia</taxon>
    </lineage>
</organism>
<feature type="region of interest" description="Disordered" evidence="1">
    <location>
        <begin position="92"/>
        <end position="115"/>
    </location>
</feature>